<feature type="compositionally biased region" description="Basic and acidic residues" evidence="3">
    <location>
        <begin position="22"/>
        <end position="32"/>
    </location>
</feature>
<dbReference type="PROSITE" id="PS00020">
    <property type="entry name" value="ACTININ_2"/>
    <property type="match status" value="1"/>
</dbReference>
<feature type="domain" description="Calponin-homology (CH)" evidence="4">
    <location>
        <begin position="178"/>
        <end position="283"/>
    </location>
</feature>
<feature type="region of interest" description="Disordered" evidence="3">
    <location>
        <begin position="1"/>
        <end position="32"/>
    </location>
</feature>
<feature type="non-terminal residue" evidence="5">
    <location>
        <position position="322"/>
    </location>
</feature>
<dbReference type="InterPro" id="IPR001589">
    <property type="entry name" value="Actinin_actin-bd_CS"/>
</dbReference>
<dbReference type="Pfam" id="PF00307">
    <property type="entry name" value="CH"/>
    <property type="match status" value="2"/>
</dbReference>
<comment type="caution">
    <text evidence="5">The sequence shown here is derived from an EMBL/GenBank/DDBJ whole genome shotgun (WGS) entry which is preliminary data.</text>
</comment>
<keyword evidence="1" id="KW-0677">Repeat</keyword>
<dbReference type="AlphaFoldDB" id="A0A8B6CKE6"/>
<feature type="domain" description="Calponin-homology (CH)" evidence="4">
    <location>
        <begin position="36"/>
        <end position="163"/>
    </location>
</feature>
<dbReference type="PANTHER" id="PTHR11915">
    <property type="entry name" value="SPECTRIN/FILAMIN RELATED CYTOSKELETAL PROTEIN"/>
    <property type="match status" value="1"/>
</dbReference>
<gene>
    <name evidence="5" type="ORF">MGAL_10B018185</name>
</gene>
<accession>A0A8B6CKE6</accession>
<evidence type="ECO:0000256" key="1">
    <source>
        <dbReference type="ARBA" id="ARBA00022737"/>
    </source>
</evidence>
<dbReference type="SUPFAM" id="SSF47576">
    <property type="entry name" value="Calponin-homology domain, CH-domain"/>
    <property type="match status" value="1"/>
</dbReference>
<evidence type="ECO:0000313" key="6">
    <source>
        <dbReference type="Proteomes" id="UP000596742"/>
    </source>
</evidence>
<sequence length="322" mass="37934">MAAKYSEDVEMEMEVDDEEEDTVKQRMLENKDEREDVQKKTFTKWINSQLSKVHLRNISHPFENFRCQQTNLKQLVHRSQRWHPPTVITGGPQWIVIAPSHEVWEKREKGRLRVHHINNVNQSIAVLSNNYNIKLVNISSNDIVDGNQKLTLGLVWSIILHWQVKDVMKDLMEDLRQTNLERTLLNWCRQTTERYHDVDIRNFTNSWRDGLGFNALLHHFRPDLFIYEDVLNMDNETRLNHAFNVAEKSLEIDRLLDAEDVNVDNPDKKSVMMYLMCFFQVLPHSNISETCDIELPPPTPQSALIPTPTEKFHFAEHVKKSE</sequence>
<keyword evidence="2" id="KW-0009">Actin-binding</keyword>
<protein>
    <submittedName>
        <fullName evidence="5">Dystrophin</fullName>
    </submittedName>
</protein>
<dbReference type="GO" id="GO:0003779">
    <property type="term" value="F:actin binding"/>
    <property type="evidence" value="ECO:0007669"/>
    <property type="project" value="UniProtKB-KW"/>
</dbReference>
<dbReference type="PROSITE" id="PS50021">
    <property type="entry name" value="CH"/>
    <property type="match status" value="2"/>
</dbReference>
<evidence type="ECO:0000259" key="4">
    <source>
        <dbReference type="PROSITE" id="PS50021"/>
    </source>
</evidence>
<keyword evidence="6" id="KW-1185">Reference proteome</keyword>
<dbReference type="OrthoDB" id="18853at2759"/>
<proteinExistence type="predicted"/>
<dbReference type="SMART" id="SM00033">
    <property type="entry name" value="CH"/>
    <property type="match status" value="2"/>
</dbReference>
<evidence type="ECO:0000256" key="2">
    <source>
        <dbReference type="ARBA" id="ARBA00023203"/>
    </source>
</evidence>
<evidence type="ECO:0000313" key="5">
    <source>
        <dbReference type="EMBL" id="VDI05860.1"/>
    </source>
</evidence>
<evidence type="ECO:0000256" key="3">
    <source>
        <dbReference type="SAM" id="MobiDB-lite"/>
    </source>
</evidence>
<organism evidence="5 6">
    <name type="scientific">Mytilus galloprovincialis</name>
    <name type="common">Mediterranean mussel</name>
    <dbReference type="NCBI Taxonomy" id="29158"/>
    <lineage>
        <taxon>Eukaryota</taxon>
        <taxon>Metazoa</taxon>
        <taxon>Spiralia</taxon>
        <taxon>Lophotrochozoa</taxon>
        <taxon>Mollusca</taxon>
        <taxon>Bivalvia</taxon>
        <taxon>Autobranchia</taxon>
        <taxon>Pteriomorphia</taxon>
        <taxon>Mytilida</taxon>
        <taxon>Mytiloidea</taxon>
        <taxon>Mytilidae</taxon>
        <taxon>Mytilinae</taxon>
        <taxon>Mytilus</taxon>
    </lineage>
</organism>
<dbReference type="InterPro" id="IPR001715">
    <property type="entry name" value="CH_dom"/>
</dbReference>
<feature type="compositionally biased region" description="Acidic residues" evidence="3">
    <location>
        <begin position="8"/>
        <end position="21"/>
    </location>
</feature>
<dbReference type="EMBL" id="UYJE01001863">
    <property type="protein sequence ID" value="VDI05860.1"/>
    <property type="molecule type" value="Genomic_DNA"/>
</dbReference>
<dbReference type="Gene3D" id="1.10.418.10">
    <property type="entry name" value="Calponin-like domain"/>
    <property type="match status" value="2"/>
</dbReference>
<name>A0A8B6CKE6_MYTGA</name>
<dbReference type="PROSITE" id="PS00019">
    <property type="entry name" value="ACTININ_1"/>
    <property type="match status" value="1"/>
</dbReference>
<reference evidence="5" key="1">
    <citation type="submission" date="2018-11" db="EMBL/GenBank/DDBJ databases">
        <authorList>
            <person name="Alioto T."/>
            <person name="Alioto T."/>
        </authorList>
    </citation>
    <scope>NUCLEOTIDE SEQUENCE</scope>
</reference>
<dbReference type="InterPro" id="IPR036872">
    <property type="entry name" value="CH_dom_sf"/>
</dbReference>
<dbReference type="Proteomes" id="UP000596742">
    <property type="component" value="Unassembled WGS sequence"/>
</dbReference>